<feature type="chain" id="PRO_5008680711" evidence="7">
    <location>
        <begin position="22"/>
        <end position="484"/>
    </location>
</feature>
<dbReference type="RefSeq" id="WP_069186761.1">
    <property type="nucleotide sequence ID" value="NZ_FLYE01000009.1"/>
</dbReference>
<protein>
    <submittedName>
        <fullName evidence="9">Putative Zn-dependent protease</fullName>
    </submittedName>
</protein>
<dbReference type="STRING" id="1867952.MTBPR1_170022"/>
<keyword evidence="3" id="KW-0479">Metal-binding</keyword>
<evidence type="ECO:0000313" key="10">
    <source>
        <dbReference type="Proteomes" id="UP000231658"/>
    </source>
</evidence>
<dbReference type="Proteomes" id="UP000231658">
    <property type="component" value="Unassembled WGS sequence"/>
</dbReference>
<evidence type="ECO:0000256" key="7">
    <source>
        <dbReference type="SAM" id="SignalP"/>
    </source>
</evidence>
<dbReference type="OrthoDB" id="9810445at2"/>
<evidence type="ECO:0000256" key="1">
    <source>
        <dbReference type="ARBA" id="ARBA00001947"/>
    </source>
</evidence>
<feature type="domain" description="Peptidase M48" evidence="8">
    <location>
        <begin position="65"/>
        <end position="248"/>
    </location>
</feature>
<dbReference type="PROSITE" id="PS51257">
    <property type="entry name" value="PROKAR_LIPOPROTEIN"/>
    <property type="match status" value="1"/>
</dbReference>
<evidence type="ECO:0000256" key="5">
    <source>
        <dbReference type="ARBA" id="ARBA00022833"/>
    </source>
</evidence>
<dbReference type="GO" id="GO:0046872">
    <property type="term" value="F:metal ion binding"/>
    <property type="evidence" value="ECO:0007669"/>
    <property type="project" value="UniProtKB-KW"/>
</dbReference>
<evidence type="ECO:0000313" key="9">
    <source>
        <dbReference type="EMBL" id="SCA56076.1"/>
    </source>
</evidence>
<dbReference type="InterPro" id="IPR051156">
    <property type="entry name" value="Mito/Outer_Membr_Metalloprot"/>
</dbReference>
<sequence length="484" mass="54512">MRSFFIAASLCALVLSTSGCSVNPATGQQSFTGVTSIEDDIKLGKQEYPKLIKRFGGKYDHEKIQKYINDLGQQLARVSELPNLAWEFTVLDNPEMNAMALPGGKITINRGIISLAENEAEIVAILGHEIGHVTARHTAQRISQGQIVQLGSILLGIVVGGPAGDIANYAGNAFIANYSRDQEMEADKLGIRYMTKLGYDPKASATFFKKLAEHTELEAKMKGEKGEQSHYSIFSTHPDTRVRISESQKIAKTYPVDLDLINRRTYLALIDGLEYGESIKQGIIDQQTFIHPDLRMEFTIPDDFEYFNTPKLLIATHKNGSAIRFDIAKRNNKHLPITHYLNEIWANKYNLRAVQQLEVNGLEAATGVVRINTKKGVRDIRYLAIADGEEIFQFRFLTPPDLTSKMEMAFRRTTYSFRRLSYREAKSIKGFHIGLHRVGHNDTISGLAQRMKVEKMKEDWLKVLNKEALSNGLQKGEFLKIVTR</sequence>
<evidence type="ECO:0000256" key="3">
    <source>
        <dbReference type="ARBA" id="ARBA00022723"/>
    </source>
</evidence>
<dbReference type="GO" id="GO:0004222">
    <property type="term" value="F:metalloendopeptidase activity"/>
    <property type="evidence" value="ECO:0007669"/>
    <property type="project" value="InterPro"/>
</dbReference>
<dbReference type="CDD" id="cd07333">
    <property type="entry name" value="M48C_bepA_like"/>
    <property type="match status" value="1"/>
</dbReference>
<keyword evidence="5" id="KW-0862">Zinc</keyword>
<keyword evidence="2 9" id="KW-0645">Protease</keyword>
<evidence type="ECO:0000256" key="6">
    <source>
        <dbReference type="ARBA" id="ARBA00023049"/>
    </source>
</evidence>
<keyword evidence="4" id="KW-0378">Hydrolase</keyword>
<evidence type="ECO:0000259" key="8">
    <source>
        <dbReference type="Pfam" id="PF01435"/>
    </source>
</evidence>
<dbReference type="Pfam" id="PF01435">
    <property type="entry name" value="Peptidase_M48"/>
    <property type="match status" value="1"/>
</dbReference>
<dbReference type="PANTHER" id="PTHR22726">
    <property type="entry name" value="METALLOENDOPEPTIDASE OMA1"/>
    <property type="match status" value="1"/>
</dbReference>
<dbReference type="EMBL" id="FLYE01000009">
    <property type="protein sequence ID" value="SCA56076.1"/>
    <property type="molecule type" value="Genomic_DNA"/>
</dbReference>
<keyword evidence="7" id="KW-0732">Signal</keyword>
<evidence type="ECO:0000256" key="2">
    <source>
        <dbReference type="ARBA" id="ARBA00022670"/>
    </source>
</evidence>
<organism evidence="9 10">
    <name type="scientific">Candidatus Terasakiella magnetica</name>
    <dbReference type="NCBI Taxonomy" id="1867952"/>
    <lineage>
        <taxon>Bacteria</taxon>
        <taxon>Pseudomonadati</taxon>
        <taxon>Pseudomonadota</taxon>
        <taxon>Alphaproteobacteria</taxon>
        <taxon>Rhodospirillales</taxon>
        <taxon>Terasakiellaceae</taxon>
        <taxon>Terasakiella</taxon>
    </lineage>
</organism>
<accession>A0A1C3RFK3</accession>
<dbReference type="Gene3D" id="3.30.2010.10">
    <property type="entry name" value="Metalloproteases ('zincins'), catalytic domain"/>
    <property type="match status" value="1"/>
</dbReference>
<gene>
    <name evidence="9" type="ORF">MTBPR1_170022</name>
</gene>
<proteinExistence type="predicted"/>
<keyword evidence="10" id="KW-1185">Reference proteome</keyword>
<keyword evidence="6" id="KW-0482">Metalloprotease</keyword>
<reference evidence="9 10" key="1">
    <citation type="submission" date="2016-07" db="EMBL/GenBank/DDBJ databases">
        <authorList>
            <person name="Lefevre C.T."/>
        </authorList>
    </citation>
    <scope>NUCLEOTIDE SEQUENCE [LARGE SCALE GENOMIC DNA]</scope>
    <source>
        <strain evidence="9">PR1</strain>
    </source>
</reference>
<name>A0A1C3RFK3_9PROT</name>
<dbReference type="PANTHER" id="PTHR22726:SF1">
    <property type="entry name" value="METALLOENDOPEPTIDASE OMA1, MITOCHONDRIAL"/>
    <property type="match status" value="1"/>
</dbReference>
<feature type="signal peptide" evidence="7">
    <location>
        <begin position="1"/>
        <end position="21"/>
    </location>
</feature>
<comment type="cofactor">
    <cofactor evidence="1">
        <name>Zn(2+)</name>
        <dbReference type="ChEBI" id="CHEBI:29105"/>
    </cofactor>
</comment>
<dbReference type="InterPro" id="IPR001915">
    <property type="entry name" value="Peptidase_M48"/>
</dbReference>
<evidence type="ECO:0000256" key="4">
    <source>
        <dbReference type="ARBA" id="ARBA00022801"/>
    </source>
</evidence>
<dbReference type="GO" id="GO:0016020">
    <property type="term" value="C:membrane"/>
    <property type="evidence" value="ECO:0007669"/>
    <property type="project" value="TreeGrafter"/>
</dbReference>
<dbReference type="AlphaFoldDB" id="A0A1C3RFK3"/>
<dbReference type="GO" id="GO:0051603">
    <property type="term" value="P:proteolysis involved in protein catabolic process"/>
    <property type="evidence" value="ECO:0007669"/>
    <property type="project" value="TreeGrafter"/>
</dbReference>